<dbReference type="Proteomes" id="UP000319756">
    <property type="component" value="Chromosome"/>
</dbReference>
<evidence type="ECO:0000313" key="1">
    <source>
        <dbReference type="EMBL" id="QDI90231.1"/>
    </source>
</evidence>
<evidence type="ECO:0000313" key="2">
    <source>
        <dbReference type="Proteomes" id="UP000319756"/>
    </source>
</evidence>
<dbReference type="RefSeq" id="WP_142087150.1">
    <property type="nucleotide sequence ID" value="NZ_CP035485.1"/>
</dbReference>
<dbReference type="EMBL" id="CP035485">
    <property type="protein sequence ID" value="QDI90231.1"/>
    <property type="molecule type" value="Genomic_DNA"/>
</dbReference>
<sequence>MSDFNGMTQIELEMIEEELNKVAPALLEIAPTFASLASSYYREYRNSTFPSNNDRMNMAVKSAAATLGLGK</sequence>
<protein>
    <submittedName>
        <fullName evidence="1">Uncharacterized protein</fullName>
    </submittedName>
</protein>
<gene>
    <name evidence="1" type="ORF">EPH95_02800</name>
</gene>
<organism evidence="1 2">
    <name type="scientific">Salicibibacter halophilus</name>
    <dbReference type="NCBI Taxonomy" id="2502791"/>
    <lineage>
        <taxon>Bacteria</taxon>
        <taxon>Bacillati</taxon>
        <taxon>Bacillota</taxon>
        <taxon>Bacilli</taxon>
        <taxon>Bacillales</taxon>
        <taxon>Bacillaceae</taxon>
        <taxon>Salicibibacter</taxon>
    </lineage>
</organism>
<accession>A0A514LG52</accession>
<reference evidence="2" key="1">
    <citation type="submission" date="2019-01" db="EMBL/GenBank/DDBJ databases">
        <title>Genomic analysis of Salicibibacter sp. NKC3-5.</title>
        <authorList>
            <person name="Oh Y.J."/>
        </authorList>
    </citation>
    <scope>NUCLEOTIDE SEQUENCE [LARGE SCALE GENOMIC DNA]</scope>
    <source>
        <strain evidence="2">NKC3-5</strain>
    </source>
</reference>
<keyword evidence="2" id="KW-1185">Reference proteome</keyword>
<dbReference type="KEGG" id="sale:EPH95_02800"/>
<name>A0A514LG52_9BACI</name>
<dbReference type="AlphaFoldDB" id="A0A514LG52"/>
<proteinExistence type="predicted"/>